<dbReference type="Proteomes" id="UP000198742">
    <property type="component" value="Unassembled WGS sequence"/>
</dbReference>
<organism evidence="2 3">
    <name type="scientific">Nocardioides exalbidus</name>
    <dbReference type="NCBI Taxonomy" id="402596"/>
    <lineage>
        <taxon>Bacteria</taxon>
        <taxon>Bacillati</taxon>
        <taxon>Actinomycetota</taxon>
        <taxon>Actinomycetes</taxon>
        <taxon>Propionibacteriales</taxon>
        <taxon>Nocardioidaceae</taxon>
        <taxon>Nocardioides</taxon>
    </lineage>
</organism>
<dbReference type="STRING" id="402596.SAMN04489844_1463"/>
<dbReference type="EMBL" id="FNRT01000002">
    <property type="protein sequence ID" value="SEB99087.1"/>
    <property type="molecule type" value="Genomic_DNA"/>
</dbReference>
<dbReference type="OrthoDB" id="9799173at2"/>
<accession>A0A1H4NV39</accession>
<dbReference type="AlphaFoldDB" id="A0A1H4NV39"/>
<name>A0A1H4NV39_9ACTN</name>
<sequence>MHANDVAEVIVARLPGISAMKLQKLLYYVQSWHLAITDRPLFDEDFLGWSDGPVVYEVWKARQDHRTRRHSDGSATAELPYDASVIMELVLAEYGGRSGDELSALIHLEAPWNDARVGLRDGEQGRSQVSKESMARFFRDHRQLGSRSAADLAATGLYIPVPDATVDVKDLLENFDMPWPDDEVEESLVSYWPIDEIDHDNVGPSERA</sequence>
<evidence type="ECO:0000259" key="1">
    <source>
        <dbReference type="Pfam" id="PF13274"/>
    </source>
</evidence>
<gene>
    <name evidence="2" type="ORF">SAMN04489844_1463</name>
</gene>
<dbReference type="InterPro" id="IPR025272">
    <property type="entry name" value="SocA_Panacea"/>
</dbReference>
<feature type="domain" description="Antitoxin SocA-like Panacea" evidence="1">
    <location>
        <begin position="22"/>
        <end position="112"/>
    </location>
</feature>
<proteinExistence type="predicted"/>
<evidence type="ECO:0000313" key="3">
    <source>
        <dbReference type="Proteomes" id="UP000198742"/>
    </source>
</evidence>
<protein>
    <submittedName>
        <fullName evidence="2">Uncharacterized phage-associated protein</fullName>
    </submittedName>
</protein>
<dbReference type="Pfam" id="PF13274">
    <property type="entry name" value="SocA_Panacea"/>
    <property type="match status" value="1"/>
</dbReference>
<reference evidence="3" key="1">
    <citation type="submission" date="2016-10" db="EMBL/GenBank/DDBJ databases">
        <authorList>
            <person name="Varghese N."/>
            <person name="Submissions S."/>
        </authorList>
    </citation>
    <scope>NUCLEOTIDE SEQUENCE [LARGE SCALE GENOMIC DNA]</scope>
    <source>
        <strain evidence="3">DSM 22017</strain>
    </source>
</reference>
<keyword evidence="3" id="KW-1185">Reference proteome</keyword>
<dbReference type="RefSeq" id="WP_090968513.1">
    <property type="nucleotide sequence ID" value="NZ_FNRT01000002.1"/>
</dbReference>
<evidence type="ECO:0000313" key="2">
    <source>
        <dbReference type="EMBL" id="SEB99087.1"/>
    </source>
</evidence>